<dbReference type="Proteomes" id="UP000824120">
    <property type="component" value="Chromosome 8"/>
</dbReference>
<comment type="caution">
    <text evidence="1">The sequence shown here is derived from an EMBL/GenBank/DDBJ whole genome shotgun (WGS) entry which is preliminary data.</text>
</comment>
<evidence type="ECO:0000313" key="2">
    <source>
        <dbReference type="Proteomes" id="UP000824120"/>
    </source>
</evidence>
<sequence>MSLEGLLLSSHRQVKEEITKFYTQLLGTAATSLPAVDITIMGDGNTLTRDQQLQLVRKVDKEEIWKALAGINDMKSHGYDGFNACFFKKECDISIILSFSLVDLESSKSGKFVRAMLGQHGTSAPTVEGLAQRVNNSSGLAV</sequence>
<gene>
    <name evidence="1" type="ORF">H5410_041815</name>
</gene>
<protein>
    <submittedName>
        <fullName evidence="1">Uncharacterized protein</fullName>
    </submittedName>
</protein>
<name>A0A9J5XTY0_SOLCO</name>
<dbReference type="AlphaFoldDB" id="A0A9J5XTY0"/>
<organism evidence="1 2">
    <name type="scientific">Solanum commersonii</name>
    <name type="common">Commerson's wild potato</name>
    <name type="synonym">Commerson's nightshade</name>
    <dbReference type="NCBI Taxonomy" id="4109"/>
    <lineage>
        <taxon>Eukaryota</taxon>
        <taxon>Viridiplantae</taxon>
        <taxon>Streptophyta</taxon>
        <taxon>Embryophyta</taxon>
        <taxon>Tracheophyta</taxon>
        <taxon>Spermatophyta</taxon>
        <taxon>Magnoliopsida</taxon>
        <taxon>eudicotyledons</taxon>
        <taxon>Gunneridae</taxon>
        <taxon>Pentapetalae</taxon>
        <taxon>asterids</taxon>
        <taxon>lamiids</taxon>
        <taxon>Solanales</taxon>
        <taxon>Solanaceae</taxon>
        <taxon>Solanoideae</taxon>
        <taxon>Solaneae</taxon>
        <taxon>Solanum</taxon>
    </lineage>
</organism>
<reference evidence="1 2" key="1">
    <citation type="submission" date="2020-09" db="EMBL/GenBank/DDBJ databases">
        <title>De no assembly of potato wild relative species, Solanum commersonii.</title>
        <authorList>
            <person name="Cho K."/>
        </authorList>
    </citation>
    <scope>NUCLEOTIDE SEQUENCE [LARGE SCALE GENOMIC DNA]</scope>
    <source>
        <strain evidence="1">LZ3.2</strain>
        <tissue evidence="1">Leaf</tissue>
    </source>
</reference>
<dbReference type="EMBL" id="JACXVP010000008">
    <property type="protein sequence ID" value="KAG5591301.1"/>
    <property type="molecule type" value="Genomic_DNA"/>
</dbReference>
<proteinExistence type="predicted"/>
<dbReference type="OrthoDB" id="1752289at2759"/>
<accession>A0A9J5XTY0</accession>
<keyword evidence="2" id="KW-1185">Reference proteome</keyword>
<evidence type="ECO:0000313" key="1">
    <source>
        <dbReference type="EMBL" id="KAG5591301.1"/>
    </source>
</evidence>